<reference evidence="1 2" key="1">
    <citation type="journal article" date="2018" name="Front. Microbiol.">
        <title>Genome-Wide Analysis of Corynespora cassiicola Leaf Fall Disease Putative Effectors.</title>
        <authorList>
            <person name="Lopez D."/>
            <person name="Ribeiro S."/>
            <person name="Label P."/>
            <person name="Fumanal B."/>
            <person name="Venisse J.S."/>
            <person name="Kohler A."/>
            <person name="de Oliveira R.R."/>
            <person name="Labutti K."/>
            <person name="Lipzen A."/>
            <person name="Lail K."/>
            <person name="Bauer D."/>
            <person name="Ohm R.A."/>
            <person name="Barry K.W."/>
            <person name="Spatafora J."/>
            <person name="Grigoriev I.V."/>
            <person name="Martin F.M."/>
            <person name="Pujade-Renaud V."/>
        </authorList>
    </citation>
    <scope>NUCLEOTIDE SEQUENCE [LARGE SCALE GENOMIC DNA]</scope>
    <source>
        <strain evidence="1 2">Philippines</strain>
    </source>
</reference>
<accession>A0A2T2N9C0</accession>
<protein>
    <submittedName>
        <fullName evidence="1">Uncharacterized protein</fullName>
    </submittedName>
</protein>
<dbReference type="AlphaFoldDB" id="A0A2T2N9C0"/>
<sequence length="217" mass="24684">MALFLTCKRMYADVMRFMADATAFEVYDLESLRMLQSGVIATRLTSHSTFTECVLPSLKELRITLKFPLSAYEEMEILVDITGSQSPMIDSLISSWMQLGSAVEGLGQLKRLQVWLDHEETCSWSVVNERAALSPVLEISNNRDLDIYLNLPKIPPNMIHTERHYNENDENLSLSISRRHRQRVHGVDAGGGSIKEKFKPDLLESDILSEKRVEKIA</sequence>
<dbReference type="Proteomes" id="UP000240883">
    <property type="component" value="Unassembled WGS sequence"/>
</dbReference>
<evidence type="ECO:0000313" key="2">
    <source>
        <dbReference type="Proteomes" id="UP000240883"/>
    </source>
</evidence>
<dbReference type="OrthoDB" id="4757095at2759"/>
<name>A0A2T2N9C0_CORCC</name>
<gene>
    <name evidence="1" type="ORF">BS50DRAFT_680300</name>
</gene>
<evidence type="ECO:0000313" key="1">
    <source>
        <dbReference type="EMBL" id="PSN61999.1"/>
    </source>
</evidence>
<organism evidence="1 2">
    <name type="scientific">Corynespora cassiicola Philippines</name>
    <dbReference type="NCBI Taxonomy" id="1448308"/>
    <lineage>
        <taxon>Eukaryota</taxon>
        <taxon>Fungi</taxon>
        <taxon>Dikarya</taxon>
        <taxon>Ascomycota</taxon>
        <taxon>Pezizomycotina</taxon>
        <taxon>Dothideomycetes</taxon>
        <taxon>Pleosporomycetidae</taxon>
        <taxon>Pleosporales</taxon>
        <taxon>Corynesporascaceae</taxon>
        <taxon>Corynespora</taxon>
    </lineage>
</organism>
<dbReference type="STRING" id="1448308.A0A2T2N9C0"/>
<dbReference type="EMBL" id="KZ678142">
    <property type="protein sequence ID" value="PSN61999.1"/>
    <property type="molecule type" value="Genomic_DNA"/>
</dbReference>
<proteinExistence type="predicted"/>
<keyword evidence="2" id="KW-1185">Reference proteome</keyword>